<name>A0A0W0X0Q3_9GAMM</name>
<proteinExistence type="predicted"/>
<evidence type="ECO:0000313" key="3">
    <source>
        <dbReference type="Proteomes" id="UP000054858"/>
    </source>
</evidence>
<evidence type="ECO:0000313" key="2">
    <source>
        <dbReference type="EMBL" id="KTD38084.1"/>
    </source>
</evidence>
<dbReference type="PIRSF" id="PIRSF019169">
    <property type="entry name" value="PilM"/>
    <property type="match status" value="1"/>
</dbReference>
<dbReference type="InterPro" id="IPR043129">
    <property type="entry name" value="ATPase_NBD"/>
</dbReference>
<dbReference type="InterPro" id="IPR005883">
    <property type="entry name" value="PilM"/>
</dbReference>
<dbReference type="Proteomes" id="UP000054858">
    <property type="component" value="Unassembled WGS sequence"/>
</dbReference>
<dbReference type="Gene3D" id="3.30.420.40">
    <property type="match status" value="2"/>
</dbReference>
<dbReference type="NCBIfam" id="TIGR01175">
    <property type="entry name" value="pilM"/>
    <property type="match status" value="1"/>
</dbReference>
<dbReference type="Pfam" id="PF11104">
    <property type="entry name" value="PilM_2"/>
    <property type="match status" value="1"/>
</dbReference>
<evidence type="ECO:0000259" key="1">
    <source>
        <dbReference type="SMART" id="SM00842"/>
    </source>
</evidence>
<dbReference type="SUPFAM" id="SSF53067">
    <property type="entry name" value="Actin-like ATPase domain"/>
    <property type="match status" value="2"/>
</dbReference>
<dbReference type="EMBL" id="LNYP01000029">
    <property type="protein sequence ID" value="KTD38084.1"/>
    <property type="molecule type" value="Genomic_DNA"/>
</dbReference>
<feature type="domain" description="SHS2" evidence="1">
    <location>
        <begin position="1"/>
        <end position="168"/>
    </location>
</feature>
<sequence>MLGVDISATSVKILEISISGERHCVEGYGRAVLPETAMEGNIIKDVDAVADCIRKILSSEHLTCKQAALAVPDSATISKIIQINDGLKDEEMEEIVVMEADKLIPYPIDEINLDFNVLGSSSKNTAMLDVLLVASRAENVSNRVEAITRAGLEAKVVDVESYAVERAAQLLMSDLPAEGVNKIIAIIDIGAVYTHFFALHGLKIIFTREEEFGGRQLLESIMQRYGMKAEEAAVALQQGTLPEDYEKDVLQPFRELVLLRVKRGLQFFFSASDHTYVDHILLAGGVAKQLNIAQLLQEHINIPASVANPLKHMDFANGVSRERVMSDSSRLLVACGLALRA</sequence>
<dbReference type="PANTHER" id="PTHR32432:SF3">
    <property type="entry name" value="ETHANOLAMINE UTILIZATION PROTEIN EUTJ"/>
    <property type="match status" value="1"/>
</dbReference>
<dbReference type="InterPro" id="IPR050696">
    <property type="entry name" value="FtsA/MreB"/>
</dbReference>
<dbReference type="AlphaFoldDB" id="A0A0W0X0Q3"/>
<dbReference type="CDD" id="cd24049">
    <property type="entry name" value="ASKHA_NBD_PilM"/>
    <property type="match status" value="1"/>
</dbReference>
<reference evidence="2 3" key="1">
    <citation type="submission" date="2015-11" db="EMBL/GenBank/DDBJ databases">
        <title>Genomic analysis of 38 Legionella species identifies large and diverse effector repertoires.</title>
        <authorList>
            <person name="Burstein D."/>
            <person name="Amaro F."/>
            <person name="Zusman T."/>
            <person name="Lifshitz Z."/>
            <person name="Cohen O."/>
            <person name="Gilbert J.A."/>
            <person name="Pupko T."/>
            <person name="Shuman H.A."/>
            <person name="Segal G."/>
        </authorList>
    </citation>
    <scope>NUCLEOTIDE SEQUENCE [LARGE SCALE GENOMIC DNA]</scope>
    <source>
        <strain evidence="2 3">Oak Ridge-10</strain>
    </source>
</reference>
<dbReference type="PANTHER" id="PTHR32432">
    <property type="entry name" value="CELL DIVISION PROTEIN FTSA-RELATED"/>
    <property type="match status" value="1"/>
</dbReference>
<dbReference type="SMART" id="SM00842">
    <property type="entry name" value="FtsA"/>
    <property type="match status" value="1"/>
</dbReference>
<protein>
    <submittedName>
        <fullName evidence="2">Tfp pilus assembly protein, ATPase PilM</fullName>
    </submittedName>
</protein>
<dbReference type="Gene3D" id="3.30.1490.300">
    <property type="match status" value="1"/>
</dbReference>
<dbReference type="GO" id="GO:0051301">
    <property type="term" value="P:cell division"/>
    <property type="evidence" value="ECO:0007669"/>
    <property type="project" value="InterPro"/>
</dbReference>
<dbReference type="PATRIC" id="fig|29423.5.peg.1845"/>
<organism evidence="2 3">
    <name type="scientific">Legionella oakridgensis</name>
    <dbReference type="NCBI Taxonomy" id="29423"/>
    <lineage>
        <taxon>Bacteria</taxon>
        <taxon>Pseudomonadati</taxon>
        <taxon>Pseudomonadota</taxon>
        <taxon>Gammaproteobacteria</taxon>
        <taxon>Legionellales</taxon>
        <taxon>Legionellaceae</taxon>
        <taxon>Legionella</taxon>
    </lineage>
</organism>
<dbReference type="InterPro" id="IPR003494">
    <property type="entry name" value="SHS2_FtsA"/>
</dbReference>
<gene>
    <name evidence="2" type="primary">pilM</name>
    <name evidence="2" type="ORF">Loak_1760</name>
</gene>
<accession>A0A0W0X0Q3</accession>
<comment type="caution">
    <text evidence="2">The sequence shown here is derived from an EMBL/GenBank/DDBJ whole genome shotgun (WGS) entry which is preliminary data.</text>
</comment>